<dbReference type="Proteomes" id="UP000294853">
    <property type="component" value="Chromosome"/>
</dbReference>
<evidence type="ECO:0000313" key="3">
    <source>
        <dbReference type="Proteomes" id="UP000294853"/>
    </source>
</evidence>
<protein>
    <submittedName>
        <fullName evidence="2">Amphi-Trp domain-containing protein</fullName>
    </submittedName>
</protein>
<proteinExistence type="predicted"/>
<dbReference type="KEGG" id="nsn:EXE58_12410"/>
<dbReference type="EMBL" id="CP038436">
    <property type="protein sequence ID" value="QBX56192.1"/>
    <property type="molecule type" value="Genomic_DNA"/>
</dbReference>
<dbReference type="RefSeq" id="WP_135268183.1">
    <property type="nucleotide sequence ID" value="NZ_CP038436.1"/>
</dbReference>
<evidence type="ECO:0000313" key="2">
    <source>
        <dbReference type="EMBL" id="QBX56192.1"/>
    </source>
</evidence>
<name>A0A4V1BMF5_9ACTN</name>
<accession>A0A4V1BMF5</accession>
<dbReference type="InterPro" id="IPR027598">
    <property type="entry name" value="Amphi-Trp_dom"/>
</dbReference>
<evidence type="ECO:0000259" key="1">
    <source>
        <dbReference type="Pfam" id="PF20068"/>
    </source>
</evidence>
<reference evidence="2 3" key="1">
    <citation type="submission" date="2019-03" db="EMBL/GenBank/DDBJ databases">
        <title>Three New Species of Nocardioides, Nocardioides euryhalodurans sp. nov., Nocardioides seonyuensis sp. nov. and Nocardioides eburneoflavus sp. nov. Iolated from Soil.</title>
        <authorList>
            <person name="Roh S.G."/>
            <person name="Lee C."/>
            <person name="Kim M.-K."/>
            <person name="Kim S.B."/>
        </authorList>
    </citation>
    <scope>NUCLEOTIDE SEQUENCE [LARGE SCALE GENOMIC DNA]</scope>
    <source>
        <strain evidence="2 3">MMS17-SY207-3</strain>
    </source>
</reference>
<feature type="domain" description="Amphi-Trp" evidence="1">
    <location>
        <begin position="8"/>
        <end position="71"/>
    </location>
</feature>
<dbReference type="Pfam" id="PF20068">
    <property type="entry name" value="Amphi-Trp"/>
    <property type="match status" value="1"/>
</dbReference>
<gene>
    <name evidence="2" type="ORF">EXE58_12410</name>
</gene>
<dbReference type="NCBIfam" id="TIGR04354">
    <property type="entry name" value="amphi-Trp"/>
    <property type="match status" value="1"/>
</dbReference>
<organism evidence="2 3">
    <name type="scientific">Nocardioides seonyuensis</name>
    <dbReference type="NCBI Taxonomy" id="2518371"/>
    <lineage>
        <taxon>Bacteria</taxon>
        <taxon>Bacillati</taxon>
        <taxon>Actinomycetota</taxon>
        <taxon>Actinomycetes</taxon>
        <taxon>Propionibacteriales</taxon>
        <taxon>Nocardioidaceae</taxon>
        <taxon>Nocardioides</taxon>
    </lineage>
</organism>
<keyword evidence="3" id="KW-1185">Reference proteome</keyword>
<dbReference type="AlphaFoldDB" id="A0A4V1BMF5"/>
<sequence>MDLFEIAETKRMRREEAAAQLRALADSLSSNNSVSFQREGRQVTVSVPDEVELKIEVELGEENELEIELTW</sequence>